<reference evidence="1 2" key="1">
    <citation type="submission" date="2024-02" db="EMBL/GenBank/DDBJ databases">
        <title>High-quality chromosome-scale genome assembly of Pensacola bahiagrass (Paspalum notatum Flugge var. saurae).</title>
        <authorList>
            <person name="Vega J.M."/>
            <person name="Podio M."/>
            <person name="Orjuela J."/>
            <person name="Siena L.A."/>
            <person name="Pessino S.C."/>
            <person name="Combes M.C."/>
            <person name="Mariac C."/>
            <person name="Albertini E."/>
            <person name="Pupilli F."/>
            <person name="Ortiz J.P.A."/>
            <person name="Leblanc O."/>
        </authorList>
    </citation>
    <scope>NUCLEOTIDE SEQUENCE [LARGE SCALE GENOMIC DNA]</scope>
    <source>
        <strain evidence="1">R1</strain>
        <tissue evidence="1">Leaf</tissue>
    </source>
</reference>
<dbReference type="Proteomes" id="UP001341281">
    <property type="component" value="Chromosome 08"/>
</dbReference>
<protein>
    <submittedName>
        <fullName evidence="1">Uncharacterized protein</fullName>
    </submittedName>
</protein>
<proteinExistence type="predicted"/>
<gene>
    <name evidence="1" type="ORF">U9M48_035079</name>
</gene>
<evidence type="ECO:0000313" key="1">
    <source>
        <dbReference type="EMBL" id="WVZ88576.1"/>
    </source>
</evidence>
<name>A0AAQ3UBC4_PASNO</name>
<accession>A0AAQ3UBC4</accession>
<evidence type="ECO:0000313" key="2">
    <source>
        <dbReference type="Proteomes" id="UP001341281"/>
    </source>
</evidence>
<dbReference type="AlphaFoldDB" id="A0AAQ3UBC4"/>
<sequence length="90" mass="9742">MSKCPSMCNDKVASDCQGAAGIDLMKCMFGCKDGCIHGCPPGTTCDCDRECDSYCHNGDSPRYDACVRFVFQSCKSTCEDDCKKGKNKGE</sequence>
<dbReference type="EMBL" id="CP144752">
    <property type="protein sequence ID" value="WVZ88576.1"/>
    <property type="molecule type" value="Genomic_DNA"/>
</dbReference>
<organism evidence="1 2">
    <name type="scientific">Paspalum notatum var. saurae</name>
    <dbReference type="NCBI Taxonomy" id="547442"/>
    <lineage>
        <taxon>Eukaryota</taxon>
        <taxon>Viridiplantae</taxon>
        <taxon>Streptophyta</taxon>
        <taxon>Embryophyta</taxon>
        <taxon>Tracheophyta</taxon>
        <taxon>Spermatophyta</taxon>
        <taxon>Magnoliopsida</taxon>
        <taxon>Liliopsida</taxon>
        <taxon>Poales</taxon>
        <taxon>Poaceae</taxon>
        <taxon>PACMAD clade</taxon>
        <taxon>Panicoideae</taxon>
        <taxon>Andropogonodae</taxon>
        <taxon>Paspaleae</taxon>
        <taxon>Paspalinae</taxon>
        <taxon>Paspalum</taxon>
    </lineage>
</organism>
<keyword evidence="2" id="KW-1185">Reference proteome</keyword>